<dbReference type="Proteomes" id="UP000653454">
    <property type="component" value="Unassembled WGS sequence"/>
</dbReference>
<dbReference type="EMBL" id="CAJHNJ030000026">
    <property type="protein sequence ID" value="CAG9122379.1"/>
    <property type="molecule type" value="Genomic_DNA"/>
</dbReference>
<organism evidence="2 3">
    <name type="scientific">Plutella xylostella</name>
    <name type="common">Diamondback moth</name>
    <name type="synonym">Plutella maculipennis</name>
    <dbReference type="NCBI Taxonomy" id="51655"/>
    <lineage>
        <taxon>Eukaryota</taxon>
        <taxon>Metazoa</taxon>
        <taxon>Ecdysozoa</taxon>
        <taxon>Arthropoda</taxon>
        <taxon>Hexapoda</taxon>
        <taxon>Insecta</taxon>
        <taxon>Pterygota</taxon>
        <taxon>Neoptera</taxon>
        <taxon>Endopterygota</taxon>
        <taxon>Lepidoptera</taxon>
        <taxon>Glossata</taxon>
        <taxon>Ditrysia</taxon>
        <taxon>Yponomeutoidea</taxon>
        <taxon>Plutellidae</taxon>
        <taxon>Plutella</taxon>
    </lineage>
</organism>
<evidence type="ECO:0000256" key="1">
    <source>
        <dbReference type="SAM" id="MobiDB-lite"/>
    </source>
</evidence>
<feature type="region of interest" description="Disordered" evidence="1">
    <location>
        <begin position="109"/>
        <end position="139"/>
    </location>
</feature>
<reference evidence="2" key="1">
    <citation type="submission" date="2020-11" db="EMBL/GenBank/DDBJ databases">
        <authorList>
            <person name="Whiteford S."/>
        </authorList>
    </citation>
    <scope>NUCLEOTIDE SEQUENCE</scope>
</reference>
<proteinExistence type="predicted"/>
<evidence type="ECO:0000313" key="2">
    <source>
        <dbReference type="EMBL" id="CAG9122379.1"/>
    </source>
</evidence>
<gene>
    <name evidence="2" type="ORF">PLXY2_LOCUS7600</name>
</gene>
<sequence>MENIVRKPAHLDSSGKCIQIQNGDMASYHAGIFAVQTKLAERHVYRAYSHTYKNDTYFDYLGIQLPTPDYLEAPNVDPTISSKFNEVQKGNISEIKTKWVRPWYLVPRPRPASSPSPARTPLSRHRPAKPAQSVGAKPYSRLLHARSCAASEI</sequence>
<evidence type="ECO:0000313" key="3">
    <source>
        <dbReference type="Proteomes" id="UP000653454"/>
    </source>
</evidence>
<comment type="caution">
    <text evidence="2">The sequence shown here is derived from an EMBL/GenBank/DDBJ whole genome shotgun (WGS) entry which is preliminary data.</text>
</comment>
<dbReference type="AlphaFoldDB" id="A0A8S4F2H4"/>
<protein>
    <submittedName>
        <fullName evidence="2">(diamondback moth) hypothetical protein</fullName>
    </submittedName>
</protein>
<accession>A0A8S4F2H4</accession>
<name>A0A8S4F2H4_PLUXY</name>
<keyword evidence="3" id="KW-1185">Reference proteome</keyword>